<dbReference type="EMBL" id="NIVC01002788">
    <property type="protein sequence ID" value="PAA55211.1"/>
    <property type="molecule type" value="Genomic_DNA"/>
</dbReference>
<organism evidence="3 4">
    <name type="scientific">Macrostomum lignano</name>
    <dbReference type="NCBI Taxonomy" id="282301"/>
    <lineage>
        <taxon>Eukaryota</taxon>
        <taxon>Metazoa</taxon>
        <taxon>Spiralia</taxon>
        <taxon>Lophotrochozoa</taxon>
        <taxon>Platyhelminthes</taxon>
        <taxon>Rhabditophora</taxon>
        <taxon>Macrostomorpha</taxon>
        <taxon>Macrostomida</taxon>
        <taxon>Macrostomidae</taxon>
        <taxon>Macrostomum</taxon>
    </lineage>
</organism>
<evidence type="ECO:0000256" key="1">
    <source>
        <dbReference type="SAM" id="Coils"/>
    </source>
</evidence>
<evidence type="ECO:0000256" key="2">
    <source>
        <dbReference type="SAM" id="MobiDB-lite"/>
    </source>
</evidence>
<dbReference type="Proteomes" id="UP000215902">
    <property type="component" value="Unassembled WGS sequence"/>
</dbReference>
<dbReference type="AlphaFoldDB" id="A0A267E0Z0"/>
<evidence type="ECO:0008006" key="5">
    <source>
        <dbReference type="Google" id="ProtNLM"/>
    </source>
</evidence>
<protein>
    <recommendedName>
        <fullName evidence="5">BEN domain-containing protein</fullName>
    </recommendedName>
</protein>
<reference evidence="3 4" key="1">
    <citation type="submission" date="2017-06" db="EMBL/GenBank/DDBJ databases">
        <title>A platform for efficient transgenesis in Macrostomum lignano, a flatworm model organism for stem cell research.</title>
        <authorList>
            <person name="Berezikov E."/>
        </authorList>
    </citation>
    <scope>NUCLEOTIDE SEQUENCE [LARGE SCALE GENOMIC DNA]</scope>
    <source>
        <strain evidence="3">DV1</strain>
        <tissue evidence="3">Whole organism</tissue>
    </source>
</reference>
<accession>A0A267E0Z0</accession>
<feature type="region of interest" description="Disordered" evidence="2">
    <location>
        <begin position="625"/>
        <end position="657"/>
    </location>
</feature>
<evidence type="ECO:0000313" key="3">
    <source>
        <dbReference type="EMBL" id="PAA55211.1"/>
    </source>
</evidence>
<feature type="region of interest" description="Disordered" evidence="2">
    <location>
        <begin position="197"/>
        <end position="229"/>
    </location>
</feature>
<feature type="coiled-coil region" evidence="1">
    <location>
        <begin position="341"/>
        <end position="393"/>
    </location>
</feature>
<sequence length="657" mass="69087">MEDQQRRAIMNRLRVKRFRERKTVQLLFQRRQQWLQSGTTAMGAAIGNPQTNRGNKRRHPDDDIGSEGTPQPPSTGEATSQPPSTGEATSQPPSTGEASTSETASEAGDASEAAESSASETASEAGDASEATESSASETASEAGDASEATESSASQAPSDDDGDGDDYDSHDAKLRNFCQLAAYPGATAAAAAGACANTDGASTPAGASTAAGASSTSATGAGKKPASGGPAAYRYWVFEYAPEDGGRLGVYADKCVVTDGSVDPSKLSVDDDVTIRPGKTANSKAYRVRICKGPYRTKAAAEAGASACQAVHRPGGINMPNGCATCQALRHEVLNLRTSAELAQQTADGYRESLQRQNEDLAKRLEDAEFERNEYKEKYESAANRTRELECQLEYAQIGANPSSSAEQSVGVLAKYATVLQDAVFSAIGVLQGAVSQDIVVDCVADTISSSSTTAGGGASAAASSAAPLLDDMDLRAQIRMSSVNQRKREPETRSLTARCPDVVVSATDYAKIKNAVSAYVKGGYRSTDADKLLRTLYLAIFTDDELTTCSYTGRRSTKTGPPPKAEVSKRKKFAIKAFIEGLQLPNQIPERKYAGVFKRTGFCIARKLQKSLKLAPSGNEVATIDIDADDEDANVGDNGDHNDDEAAASHPSANP</sequence>
<evidence type="ECO:0000313" key="4">
    <source>
        <dbReference type="Proteomes" id="UP000215902"/>
    </source>
</evidence>
<comment type="caution">
    <text evidence="3">The sequence shown here is derived from an EMBL/GenBank/DDBJ whole genome shotgun (WGS) entry which is preliminary data.</text>
</comment>
<feature type="compositionally biased region" description="Polar residues" evidence="2">
    <location>
        <begin position="74"/>
        <end position="93"/>
    </location>
</feature>
<feature type="region of interest" description="Disordered" evidence="2">
    <location>
        <begin position="38"/>
        <end position="171"/>
    </location>
</feature>
<name>A0A267E0Z0_9PLAT</name>
<proteinExistence type="predicted"/>
<keyword evidence="4" id="KW-1185">Reference proteome</keyword>
<keyword evidence="1" id="KW-0175">Coiled coil</keyword>
<gene>
    <name evidence="3" type="ORF">BOX15_Mlig016311g2</name>
</gene>
<feature type="compositionally biased region" description="Low complexity" evidence="2">
    <location>
        <begin position="94"/>
        <end position="158"/>
    </location>
</feature>